<reference evidence="10 11" key="1">
    <citation type="submission" date="2020-07" db="EMBL/GenBank/DDBJ databases">
        <title>Halophilic bacteria isolated from french cheeses.</title>
        <authorList>
            <person name="Kothe C.I."/>
            <person name="Farah-Kraiem B."/>
            <person name="Renault P."/>
            <person name="Dridi B."/>
        </authorList>
    </citation>
    <scope>NUCLEOTIDE SEQUENCE [LARGE SCALE GENOMIC DNA]</scope>
    <source>
        <strain evidence="10 11">FME1</strain>
    </source>
</reference>
<keyword evidence="5" id="KW-0805">Transcription regulation</keyword>
<keyword evidence="11" id="KW-1185">Reference proteome</keyword>
<evidence type="ECO:0000313" key="10">
    <source>
        <dbReference type="EMBL" id="MBE0400761.1"/>
    </source>
</evidence>
<protein>
    <submittedName>
        <fullName evidence="10">Methylated-DNA--[protein]-cysteine S-methyltransferase</fullName>
        <ecNumber evidence="10">2.1.1.63</ecNumber>
    </submittedName>
</protein>
<dbReference type="InterPro" id="IPR009057">
    <property type="entry name" value="Homeodomain-like_sf"/>
</dbReference>
<evidence type="ECO:0000256" key="4">
    <source>
        <dbReference type="ARBA" id="ARBA00022763"/>
    </source>
</evidence>
<evidence type="ECO:0000256" key="3">
    <source>
        <dbReference type="ARBA" id="ARBA00022679"/>
    </source>
</evidence>
<keyword evidence="4" id="KW-0227">DNA damage</keyword>
<dbReference type="EMBL" id="RRZD01000009">
    <property type="protein sequence ID" value="MBE0400761.1"/>
    <property type="molecule type" value="Genomic_DNA"/>
</dbReference>
<dbReference type="Gene3D" id="1.10.10.60">
    <property type="entry name" value="Homeodomain-like"/>
    <property type="match status" value="1"/>
</dbReference>
<evidence type="ECO:0000256" key="8">
    <source>
        <dbReference type="ARBA" id="ARBA00049348"/>
    </source>
</evidence>
<keyword evidence="6" id="KW-0804">Transcription</keyword>
<dbReference type="InterPro" id="IPR018060">
    <property type="entry name" value="HTH_AraC"/>
</dbReference>
<gene>
    <name evidence="10" type="ORF">EI168_11665</name>
</gene>
<keyword evidence="7" id="KW-0234">DNA repair</keyword>
<dbReference type="Proteomes" id="UP001645039">
    <property type="component" value="Unassembled WGS sequence"/>
</dbReference>
<dbReference type="PANTHER" id="PTHR10815">
    <property type="entry name" value="METHYLATED-DNA--PROTEIN-CYSTEINE METHYLTRANSFERASE"/>
    <property type="match status" value="1"/>
</dbReference>
<dbReference type="GO" id="GO:0032259">
    <property type="term" value="P:methylation"/>
    <property type="evidence" value="ECO:0007669"/>
    <property type="project" value="UniProtKB-KW"/>
</dbReference>
<evidence type="ECO:0000256" key="6">
    <source>
        <dbReference type="ARBA" id="ARBA00023163"/>
    </source>
</evidence>
<dbReference type="InterPro" id="IPR001497">
    <property type="entry name" value="MethylDNA_cys_MeTrfase_AS"/>
</dbReference>
<feature type="domain" description="HTH araC/xylS-type" evidence="9">
    <location>
        <begin position="8"/>
        <end position="105"/>
    </location>
</feature>
<keyword evidence="3 10" id="KW-0808">Transferase</keyword>
<dbReference type="PANTHER" id="PTHR10815:SF13">
    <property type="entry name" value="METHYLATED-DNA--PROTEIN-CYSTEINE METHYLTRANSFERASE"/>
    <property type="match status" value="1"/>
</dbReference>
<organism evidence="10 11">
    <name type="scientific">Halomonas casei</name>
    <dbReference type="NCBI Taxonomy" id="2742613"/>
    <lineage>
        <taxon>Bacteria</taxon>
        <taxon>Pseudomonadati</taxon>
        <taxon>Pseudomonadota</taxon>
        <taxon>Gammaproteobacteria</taxon>
        <taxon>Oceanospirillales</taxon>
        <taxon>Halomonadaceae</taxon>
        <taxon>Halomonas</taxon>
    </lineage>
</organism>
<dbReference type="SUPFAM" id="SSF46767">
    <property type="entry name" value="Methylated DNA-protein cysteine methyltransferase, C-terminal domain"/>
    <property type="match status" value="1"/>
</dbReference>
<evidence type="ECO:0000259" key="9">
    <source>
        <dbReference type="PROSITE" id="PS01124"/>
    </source>
</evidence>
<dbReference type="SMART" id="SM00342">
    <property type="entry name" value="HTH_ARAC"/>
    <property type="match status" value="1"/>
</dbReference>
<proteinExistence type="predicted"/>
<dbReference type="Gene3D" id="1.10.10.10">
    <property type="entry name" value="Winged helix-like DNA-binding domain superfamily/Winged helix DNA-binding domain"/>
    <property type="match status" value="1"/>
</dbReference>
<comment type="caution">
    <text evidence="10">The sequence shown here is derived from an EMBL/GenBank/DDBJ whole genome shotgun (WGS) entry which is preliminary data.</text>
</comment>
<evidence type="ECO:0000256" key="7">
    <source>
        <dbReference type="ARBA" id="ARBA00023204"/>
    </source>
</evidence>
<dbReference type="RefSeq" id="WP_096279520.1">
    <property type="nucleotide sequence ID" value="NZ_CBCSBM010000008.1"/>
</dbReference>
<dbReference type="InterPro" id="IPR014048">
    <property type="entry name" value="MethylDNA_cys_MeTrfase_DNA-bd"/>
</dbReference>
<sequence length="294" mass="32136">MNDYERIEKAMAYMVAHAAAQPHLEMVADHVHLSAFHFQRLFSHYVGVSPKRFLQALTLERGKQLIQSSSSLLDVAHSLGLSGGSRLYDHFVQLEAATPGEYKRLGEGVEIAYGVHETPFGRIFVAVTPRGICRMGFVDATSAESLLARLAKEWPLSTLQHNTEATRYAVEGLFAKSRFSKPKLSKPQEGAAALSLHVTGTNFQMAVWRALLTIPEGQLASYSHLAQALGAPKSSRAVGNAVGANPIALWIPCHRVIQQSGALGGYRWGVEKKQMVQAWELAMNDTARAPMATS</sequence>
<comment type="catalytic activity">
    <reaction evidence="8">
        <text>a 6-O-methyl-2'-deoxyguanosine in DNA + L-cysteinyl-[protein] = S-methyl-L-cysteinyl-[protein] + a 2'-deoxyguanosine in DNA</text>
        <dbReference type="Rhea" id="RHEA:24000"/>
        <dbReference type="Rhea" id="RHEA-COMP:10131"/>
        <dbReference type="Rhea" id="RHEA-COMP:10132"/>
        <dbReference type="Rhea" id="RHEA-COMP:11367"/>
        <dbReference type="Rhea" id="RHEA-COMP:11368"/>
        <dbReference type="ChEBI" id="CHEBI:29950"/>
        <dbReference type="ChEBI" id="CHEBI:82612"/>
        <dbReference type="ChEBI" id="CHEBI:85445"/>
        <dbReference type="ChEBI" id="CHEBI:85448"/>
        <dbReference type="EC" id="2.1.1.63"/>
    </reaction>
</comment>
<dbReference type="SUPFAM" id="SSF46689">
    <property type="entry name" value="Homeodomain-like"/>
    <property type="match status" value="1"/>
</dbReference>
<evidence type="ECO:0000256" key="5">
    <source>
        <dbReference type="ARBA" id="ARBA00023015"/>
    </source>
</evidence>
<dbReference type="EC" id="2.1.1.63" evidence="10"/>
<dbReference type="SUPFAM" id="SSF53155">
    <property type="entry name" value="Methylated DNA-protein cysteine methyltransferase domain"/>
    <property type="match status" value="1"/>
</dbReference>
<evidence type="ECO:0000256" key="1">
    <source>
        <dbReference type="ARBA" id="ARBA00001286"/>
    </source>
</evidence>
<dbReference type="PROSITE" id="PS01124">
    <property type="entry name" value="HTH_ARAC_FAMILY_2"/>
    <property type="match status" value="1"/>
</dbReference>
<dbReference type="InterPro" id="IPR036631">
    <property type="entry name" value="MGMT_N_sf"/>
</dbReference>
<dbReference type="NCBIfam" id="TIGR00589">
    <property type="entry name" value="ogt"/>
    <property type="match status" value="1"/>
</dbReference>
<name>A0ABR9F473_9GAMM</name>
<dbReference type="GO" id="GO:0003908">
    <property type="term" value="F:methylated-DNA-[protein]-cysteine S-methyltransferase activity"/>
    <property type="evidence" value="ECO:0007669"/>
    <property type="project" value="UniProtKB-EC"/>
</dbReference>
<dbReference type="Pfam" id="PF01035">
    <property type="entry name" value="DNA_binding_1"/>
    <property type="match status" value="1"/>
</dbReference>
<dbReference type="PROSITE" id="PS00374">
    <property type="entry name" value="MGMT"/>
    <property type="match status" value="1"/>
</dbReference>
<keyword evidence="2 10" id="KW-0489">Methyltransferase</keyword>
<evidence type="ECO:0000256" key="2">
    <source>
        <dbReference type="ARBA" id="ARBA00022603"/>
    </source>
</evidence>
<accession>A0ABR9F473</accession>
<dbReference type="InterPro" id="IPR036388">
    <property type="entry name" value="WH-like_DNA-bd_sf"/>
</dbReference>
<dbReference type="Gene3D" id="3.30.160.70">
    <property type="entry name" value="Methylated DNA-protein cysteine methyltransferase domain"/>
    <property type="match status" value="1"/>
</dbReference>
<comment type="catalytic activity">
    <reaction evidence="1">
        <text>a 4-O-methyl-thymidine in DNA + L-cysteinyl-[protein] = a thymidine in DNA + S-methyl-L-cysteinyl-[protein]</text>
        <dbReference type="Rhea" id="RHEA:53428"/>
        <dbReference type="Rhea" id="RHEA-COMP:10131"/>
        <dbReference type="Rhea" id="RHEA-COMP:10132"/>
        <dbReference type="Rhea" id="RHEA-COMP:13555"/>
        <dbReference type="Rhea" id="RHEA-COMP:13556"/>
        <dbReference type="ChEBI" id="CHEBI:29950"/>
        <dbReference type="ChEBI" id="CHEBI:82612"/>
        <dbReference type="ChEBI" id="CHEBI:137386"/>
        <dbReference type="ChEBI" id="CHEBI:137387"/>
        <dbReference type="EC" id="2.1.1.63"/>
    </reaction>
</comment>
<evidence type="ECO:0000313" key="11">
    <source>
        <dbReference type="Proteomes" id="UP001645039"/>
    </source>
</evidence>
<dbReference type="CDD" id="cd06445">
    <property type="entry name" value="ATase"/>
    <property type="match status" value="1"/>
</dbReference>
<dbReference type="Pfam" id="PF12833">
    <property type="entry name" value="HTH_18"/>
    <property type="match status" value="1"/>
</dbReference>
<dbReference type="InterPro" id="IPR036217">
    <property type="entry name" value="MethylDNA_cys_MeTrfase_DNAb"/>
</dbReference>